<evidence type="ECO:0000313" key="3">
    <source>
        <dbReference type="Proteomes" id="UP001165065"/>
    </source>
</evidence>
<reference evidence="3" key="1">
    <citation type="journal article" date="2023" name="Commun. Biol.">
        <title>Genome analysis of Parmales, the sister group of diatoms, reveals the evolutionary specialization of diatoms from phago-mixotrophs to photoautotrophs.</title>
        <authorList>
            <person name="Ban H."/>
            <person name="Sato S."/>
            <person name="Yoshikawa S."/>
            <person name="Yamada K."/>
            <person name="Nakamura Y."/>
            <person name="Ichinomiya M."/>
            <person name="Sato N."/>
            <person name="Blanc-Mathieu R."/>
            <person name="Endo H."/>
            <person name="Kuwata A."/>
            <person name="Ogata H."/>
        </authorList>
    </citation>
    <scope>NUCLEOTIDE SEQUENCE [LARGE SCALE GENOMIC DNA]</scope>
</reference>
<feature type="chain" id="PRO_5040937265" evidence="1">
    <location>
        <begin position="21"/>
        <end position="158"/>
    </location>
</feature>
<organism evidence="2 3">
    <name type="scientific">Triparma columacea</name>
    <dbReference type="NCBI Taxonomy" id="722753"/>
    <lineage>
        <taxon>Eukaryota</taxon>
        <taxon>Sar</taxon>
        <taxon>Stramenopiles</taxon>
        <taxon>Ochrophyta</taxon>
        <taxon>Bolidophyceae</taxon>
        <taxon>Parmales</taxon>
        <taxon>Triparmaceae</taxon>
        <taxon>Triparma</taxon>
    </lineage>
</organism>
<feature type="signal peptide" evidence="1">
    <location>
        <begin position="1"/>
        <end position="20"/>
    </location>
</feature>
<dbReference type="Proteomes" id="UP001165065">
    <property type="component" value="Unassembled WGS sequence"/>
</dbReference>
<sequence length="158" mass="17822">MSILPLFLLFLLLLTSPITSTDIKFTPGDNSSPAARAPRSQREWDRLGISRPSYGKTDAEVWKEKVEWYTKRLPKFVTLKNVGAVVMLVGMAVYTRENKRGGGGRQPSEREFEEARRMRLARFQGGEDVLVDGGVDEGKRESYEQIMKGLRKGKDKAA</sequence>
<keyword evidence="3" id="KW-1185">Reference proteome</keyword>
<evidence type="ECO:0000313" key="2">
    <source>
        <dbReference type="EMBL" id="GMI48608.1"/>
    </source>
</evidence>
<dbReference type="AlphaFoldDB" id="A0A9W7GQ15"/>
<evidence type="ECO:0000256" key="1">
    <source>
        <dbReference type="SAM" id="SignalP"/>
    </source>
</evidence>
<keyword evidence="1" id="KW-0732">Signal</keyword>
<accession>A0A9W7GQ15</accession>
<proteinExistence type="predicted"/>
<dbReference type="OrthoDB" id="205408at2759"/>
<name>A0A9W7GQ15_9STRA</name>
<comment type="caution">
    <text evidence="2">The sequence shown here is derived from an EMBL/GenBank/DDBJ whole genome shotgun (WGS) entry which is preliminary data.</text>
</comment>
<dbReference type="EMBL" id="BRYA01000410">
    <property type="protein sequence ID" value="GMI48608.1"/>
    <property type="molecule type" value="Genomic_DNA"/>
</dbReference>
<protein>
    <submittedName>
        <fullName evidence="2">Uncharacterized protein</fullName>
    </submittedName>
</protein>
<gene>
    <name evidence="2" type="ORF">TrCOL_g465</name>
</gene>